<keyword evidence="9" id="KW-0378">Hydrolase</keyword>
<evidence type="ECO:0000256" key="2">
    <source>
        <dbReference type="ARBA" id="ARBA00022692"/>
    </source>
</evidence>
<sequence>MRYFRGKPLGLATLVLTAIMILFSCIPFVSAQVKAEGSSVHNVIVLPLKGTVNPVMESFLFRALEEAEQLSPEAIIIEMDTPGGELGSAGNISQRIISSPVRTIMFVEGNAASAGSYLALSANEIAMTPGSAIGSAALVDGAHNYVTDPKLVAMWVSKMKAVAQKNGRDPLVAQAMADLQGTYEIKELGRTIPSGEVLSLSSEDARKAGYAEYVASNTADLLKQLKLDQANLVQIEPSTSEKIAAFVVHPGIATLLLFLGIAGVAIELFVPGFGVPGILGIAGFGLYFFGHYIAGLAGVETIVLFIIGLILLALELFIPSFGILGILGSLSLITGVVRAANDTADALMSLGIAFAAALVVVIIVVRVFKHRGIWNKFILRDSLTADEGYVSNMNHTELLGKTGRALTTLRPSGTALIEDIKYDVVTDGGFISRDEEIEVVQVEGVRIVVRSLTKD</sequence>
<dbReference type="GO" id="GO:0005886">
    <property type="term" value="C:plasma membrane"/>
    <property type="evidence" value="ECO:0007669"/>
    <property type="project" value="TreeGrafter"/>
</dbReference>
<dbReference type="InterPro" id="IPR029045">
    <property type="entry name" value="ClpP/crotonase-like_dom_sf"/>
</dbReference>
<dbReference type="Pfam" id="PF24961">
    <property type="entry name" value="NfeD_membrane"/>
    <property type="match status" value="1"/>
</dbReference>
<keyword evidence="2 5" id="KW-0812">Transmembrane</keyword>
<name>A0A383R6W0_PAEAL</name>
<organism evidence="9 10">
    <name type="scientific">Paenibacillus alvei</name>
    <name type="common">Bacillus alvei</name>
    <dbReference type="NCBI Taxonomy" id="44250"/>
    <lineage>
        <taxon>Bacteria</taxon>
        <taxon>Bacillati</taxon>
        <taxon>Bacillota</taxon>
        <taxon>Bacilli</taxon>
        <taxon>Bacillales</taxon>
        <taxon>Paenibacillaceae</taxon>
        <taxon>Paenibacillus</taxon>
    </lineage>
</organism>
<evidence type="ECO:0000259" key="6">
    <source>
        <dbReference type="Pfam" id="PF01957"/>
    </source>
</evidence>
<dbReference type="GO" id="GO:0006508">
    <property type="term" value="P:proteolysis"/>
    <property type="evidence" value="ECO:0007669"/>
    <property type="project" value="UniProtKB-KW"/>
</dbReference>
<evidence type="ECO:0000256" key="4">
    <source>
        <dbReference type="ARBA" id="ARBA00023136"/>
    </source>
</evidence>
<dbReference type="Gene3D" id="2.40.50.140">
    <property type="entry name" value="Nucleic acid-binding proteins"/>
    <property type="match status" value="1"/>
</dbReference>
<evidence type="ECO:0000256" key="5">
    <source>
        <dbReference type="SAM" id="Phobius"/>
    </source>
</evidence>
<dbReference type="Proteomes" id="UP000304148">
    <property type="component" value="Chromosome"/>
</dbReference>
<evidence type="ECO:0000313" key="9">
    <source>
        <dbReference type="EMBL" id="SYX82523.1"/>
    </source>
</evidence>
<dbReference type="SUPFAM" id="SSF52096">
    <property type="entry name" value="ClpP/crotonase"/>
    <property type="match status" value="1"/>
</dbReference>
<keyword evidence="3 5" id="KW-1133">Transmembrane helix</keyword>
<keyword evidence="9" id="KW-0645">Protease</keyword>
<dbReference type="InterPro" id="IPR056739">
    <property type="entry name" value="NfeD_membrane"/>
</dbReference>
<evidence type="ECO:0000259" key="7">
    <source>
        <dbReference type="Pfam" id="PF24961"/>
    </source>
</evidence>
<evidence type="ECO:0000259" key="8">
    <source>
        <dbReference type="Pfam" id="PF25145"/>
    </source>
</evidence>
<dbReference type="CDD" id="cd07021">
    <property type="entry name" value="Clp_protease_NfeD_like"/>
    <property type="match status" value="1"/>
</dbReference>
<dbReference type="SUPFAM" id="SSF141322">
    <property type="entry name" value="NfeD domain-like"/>
    <property type="match status" value="1"/>
</dbReference>
<comment type="subcellular location">
    <subcellularLocation>
        <location evidence="1">Membrane</location>
        <topology evidence="1">Multi-pass membrane protein</topology>
    </subcellularLocation>
</comment>
<dbReference type="RefSeq" id="WP_232055492.1">
    <property type="nucleotide sequence ID" value="NZ_LS992241.1"/>
</dbReference>
<dbReference type="EMBL" id="LS992241">
    <property type="protein sequence ID" value="SYX82523.1"/>
    <property type="molecule type" value="Genomic_DNA"/>
</dbReference>
<feature type="transmembrane region" description="Helical" evidence="5">
    <location>
        <begin position="268"/>
        <end position="289"/>
    </location>
</feature>
<gene>
    <name evidence="9" type="ORF">PBLR_10945</name>
</gene>
<protein>
    <submittedName>
        <fullName evidence="9">Serine protease</fullName>
    </submittedName>
</protein>
<dbReference type="Pfam" id="PF25145">
    <property type="entry name" value="NfeD1b_N"/>
    <property type="match status" value="1"/>
</dbReference>
<feature type="transmembrane region" description="Helical" evidence="5">
    <location>
        <begin position="243"/>
        <end position="261"/>
    </location>
</feature>
<accession>A0A383R6W0</accession>
<dbReference type="AlphaFoldDB" id="A0A383R6W0"/>
<proteinExistence type="predicted"/>
<dbReference type="InterPro" id="IPR012340">
    <property type="entry name" value="NA-bd_OB-fold"/>
</dbReference>
<dbReference type="Pfam" id="PF01957">
    <property type="entry name" value="NfeD"/>
    <property type="match status" value="1"/>
</dbReference>
<dbReference type="PANTHER" id="PTHR33507:SF3">
    <property type="entry name" value="INNER MEMBRANE PROTEIN YBBJ"/>
    <property type="match status" value="1"/>
</dbReference>
<evidence type="ECO:0000256" key="3">
    <source>
        <dbReference type="ARBA" id="ARBA00022989"/>
    </source>
</evidence>
<evidence type="ECO:0000256" key="1">
    <source>
        <dbReference type="ARBA" id="ARBA00004141"/>
    </source>
</evidence>
<dbReference type="InterPro" id="IPR002810">
    <property type="entry name" value="NfeD-like_C"/>
</dbReference>
<feature type="domain" description="NfeD-like C-terminal" evidence="6">
    <location>
        <begin position="397"/>
        <end position="450"/>
    </location>
</feature>
<evidence type="ECO:0000313" key="10">
    <source>
        <dbReference type="Proteomes" id="UP000304148"/>
    </source>
</evidence>
<feature type="domain" description="NfeD integral membrane" evidence="7">
    <location>
        <begin position="252"/>
        <end position="365"/>
    </location>
</feature>
<dbReference type="InterPro" id="IPR056738">
    <property type="entry name" value="NfeD1b_N"/>
</dbReference>
<dbReference type="GO" id="GO:0008233">
    <property type="term" value="F:peptidase activity"/>
    <property type="evidence" value="ECO:0007669"/>
    <property type="project" value="UniProtKB-KW"/>
</dbReference>
<keyword evidence="4 5" id="KW-0472">Membrane</keyword>
<reference evidence="10" key="1">
    <citation type="submission" date="2018-08" db="EMBL/GenBank/DDBJ databases">
        <authorList>
            <person name="Chevrot R."/>
        </authorList>
    </citation>
    <scope>NUCLEOTIDE SEQUENCE [LARGE SCALE GENOMIC DNA]</scope>
</reference>
<dbReference type="InterPro" id="IPR052165">
    <property type="entry name" value="Membrane_assoc_protease"/>
</dbReference>
<dbReference type="Gene3D" id="3.90.226.10">
    <property type="entry name" value="2-enoyl-CoA Hydratase, Chain A, domain 1"/>
    <property type="match status" value="1"/>
</dbReference>
<dbReference type="PANTHER" id="PTHR33507">
    <property type="entry name" value="INNER MEMBRANE PROTEIN YBBJ"/>
    <property type="match status" value="1"/>
</dbReference>
<dbReference type="PROSITE" id="PS51257">
    <property type="entry name" value="PROKAR_LIPOPROTEIN"/>
    <property type="match status" value="1"/>
</dbReference>
<feature type="domain" description="NfeD1b N-terminal" evidence="8">
    <location>
        <begin position="43"/>
        <end position="234"/>
    </location>
</feature>
<feature type="transmembrane region" description="Helical" evidence="5">
    <location>
        <begin position="346"/>
        <end position="368"/>
    </location>
</feature>